<feature type="region of interest" description="Disordered" evidence="1">
    <location>
        <begin position="51"/>
        <end position="81"/>
    </location>
</feature>
<keyword evidence="2" id="KW-0472">Membrane</keyword>
<dbReference type="EMBL" id="KU130294">
    <property type="protein sequence ID" value="ALZ45977.1"/>
    <property type="molecule type" value="Genomic_DNA"/>
</dbReference>
<evidence type="ECO:0000256" key="2">
    <source>
        <dbReference type="SAM" id="Phobius"/>
    </source>
</evidence>
<keyword evidence="3" id="KW-0614">Plasmid</keyword>
<dbReference type="AlphaFoldDB" id="A0A2Z1CBY5"/>
<feature type="compositionally biased region" description="Basic residues" evidence="1">
    <location>
        <begin position="53"/>
        <end position="81"/>
    </location>
</feature>
<feature type="transmembrane region" description="Helical" evidence="2">
    <location>
        <begin position="34"/>
        <end position="52"/>
    </location>
</feature>
<keyword evidence="2" id="KW-1133">Transmembrane helix</keyword>
<feature type="transmembrane region" description="Helical" evidence="2">
    <location>
        <begin position="7"/>
        <end position="28"/>
    </location>
</feature>
<organism evidence="3">
    <name type="scientific">Pseudomonas putida</name>
    <name type="common">Arthrobacter siderocapsulatus</name>
    <dbReference type="NCBI Taxonomy" id="303"/>
    <lineage>
        <taxon>Bacteria</taxon>
        <taxon>Pseudomonadati</taxon>
        <taxon>Pseudomonadota</taxon>
        <taxon>Gammaproteobacteria</taxon>
        <taxon>Pseudomonadales</taxon>
        <taxon>Pseudomonadaceae</taxon>
        <taxon>Pseudomonas</taxon>
    </lineage>
</organism>
<accession>A0A2Z1CBY5</accession>
<evidence type="ECO:0000256" key="1">
    <source>
        <dbReference type="SAM" id="MobiDB-lite"/>
    </source>
</evidence>
<proteinExistence type="predicted"/>
<name>A0A2Z1CBY5_PSEPU</name>
<protein>
    <submittedName>
        <fullName evidence="3">Uncharacterized protein</fullName>
    </submittedName>
</protein>
<sequence>MSYIKNLMVVIIASIMGASASSLFVGWSTNELRIVFVVSILMTALITLNSTAQRRKKRPKMKPTRTVKRKSRRAKKRARSP</sequence>
<reference evidence="3" key="1">
    <citation type="journal article" date="2015" name="J. Antimicrob. Chemother.">
        <title>Genetic characterization of a novel blaDIM-2-carrying megaplasmid p12969-DIM from clinical Pseudomonas putida.</title>
        <authorList>
            <person name="Sun F."/>
            <person name="Zhou D."/>
            <person name="Wang Q."/>
            <person name="Feng J."/>
            <person name="Feng W."/>
            <person name="Luo W."/>
            <person name="Liu Y."/>
            <person name="Qiu X."/>
            <person name="Yin Z."/>
            <person name="Xia P."/>
        </authorList>
    </citation>
    <scope>NUCLEOTIDE SEQUENCE</scope>
    <source>
        <strain evidence="3">12969</strain>
        <plasmid evidence="3">p12969-DIM</plasmid>
    </source>
</reference>
<keyword evidence="2" id="KW-0812">Transmembrane</keyword>
<evidence type="ECO:0000313" key="3">
    <source>
        <dbReference type="EMBL" id="ALZ45977.1"/>
    </source>
</evidence>
<geneLocation type="plasmid" evidence="3">
    <name>p12969-DIM</name>
</geneLocation>